<name>A0A1X1IFB7_STROR</name>
<keyword evidence="4" id="KW-1185">Reference proteome</keyword>
<accession>A0A1X1IFB7</accession>
<dbReference type="EMBL" id="NCUT01000028">
    <property type="protein sequence ID" value="ORO71874.1"/>
    <property type="molecule type" value="Genomic_DNA"/>
</dbReference>
<organism evidence="3 4">
    <name type="scientific">Streptococcus oralis subsp. oralis</name>
    <dbReference type="NCBI Taxonomy" id="1891914"/>
    <lineage>
        <taxon>Bacteria</taxon>
        <taxon>Bacillati</taxon>
        <taxon>Bacillota</taxon>
        <taxon>Bacilli</taxon>
        <taxon>Lactobacillales</taxon>
        <taxon>Streptococcaceae</taxon>
        <taxon>Streptococcus</taxon>
    </lineage>
</organism>
<keyword evidence="2" id="KW-0472">Membrane</keyword>
<evidence type="ECO:0000313" key="3">
    <source>
        <dbReference type="EMBL" id="ORO71874.1"/>
    </source>
</evidence>
<feature type="transmembrane region" description="Helical" evidence="2">
    <location>
        <begin position="6"/>
        <end position="26"/>
    </location>
</feature>
<proteinExistence type="predicted"/>
<gene>
    <name evidence="3" type="ORF">B7712_04265</name>
</gene>
<reference evidence="3 4" key="1">
    <citation type="journal article" date="2016" name="Eur. J. Clin. Microbiol. Infect. Dis.">
        <title>Whole genome sequencing as a tool for phylogenetic analysis of clinical strains of Mitis group streptococci.</title>
        <authorList>
            <person name="Rasmussen L.H."/>
            <person name="Dargis R."/>
            <person name="Hojholt K."/>
            <person name="Christensen J.J."/>
            <person name="Skovgaard O."/>
            <person name="Justesen U.S."/>
            <person name="Rosenvinge F.S."/>
            <person name="Moser C."/>
            <person name="Lukjancenko O."/>
            <person name="Rasmussen S."/>
            <person name="Nielsen X.C."/>
        </authorList>
    </citation>
    <scope>NUCLEOTIDE SEQUENCE [LARGE SCALE GENOMIC DNA]</scope>
    <source>
        <strain evidence="3 4">B_007274_11</strain>
    </source>
</reference>
<keyword evidence="2" id="KW-0812">Transmembrane</keyword>
<dbReference type="Proteomes" id="UP000193160">
    <property type="component" value="Unassembled WGS sequence"/>
</dbReference>
<comment type="caution">
    <text evidence="3">The sequence shown here is derived from an EMBL/GenBank/DDBJ whole genome shotgun (WGS) entry which is preliminary data.</text>
</comment>
<evidence type="ECO:0000256" key="2">
    <source>
        <dbReference type="SAM" id="Phobius"/>
    </source>
</evidence>
<keyword evidence="2" id="KW-1133">Transmembrane helix</keyword>
<evidence type="ECO:0000313" key="4">
    <source>
        <dbReference type="Proteomes" id="UP000193160"/>
    </source>
</evidence>
<dbReference type="RefSeq" id="WP_084849382.1">
    <property type="nucleotide sequence ID" value="NZ_NCUI01000025.1"/>
</dbReference>
<protein>
    <submittedName>
        <fullName evidence="3">Uncharacterized protein</fullName>
    </submittedName>
</protein>
<feature type="coiled-coil region" evidence="1">
    <location>
        <begin position="26"/>
        <end position="68"/>
    </location>
</feature>
<sequence>MEPTLGSQLLGVALVATIAFVAGWYGNRMDARKRAKKERLARLEAELVAQYEEDMRLYHEEQRKAEMEALAMARKAITPAFSS</sequence>
<dbReference type="AlphaFoldDB" id="A0A1X1IFB7"/>
<evidence type="ECO:0000256" key="1">
    <source>
        <dbReference type="SAM" id="Coils"/>
    </source>
</evidence>
<keyword evidence="1" id="KW-0175">Coiled coil</keyword>